<sequence>MKLLVFLFALMNFFAATIAGSGGRDLPTCKDESLQCGGGNPGGGVFVCRKGSWDILVPCAAGESCVTDPVPTCTWAKAITGFEIPGTLVAADVKKKAAVASTALVDDKTGDATKAETTDDTPYYNICSPCIRHNDYCKGQCDWQGRACDLHCNQQTCSVNLTTGDWHQPTVSCGHSCEWPCS</sequence>
<keyword evidence="1" id="KW-0732">Signal</keyword>
<feature type="chain" id="PRO_5040957213" evidence="1">
    <location>
        <begin position="20"/>
        <end position="182"/>
    </location>
</feature>
<accession>A0A9W8WY23</accession>
<comment type="caution">
    <text evidence="2">The sequence shown here is derived from an EMBL/GenBank/DDBJ whole genome shotgun (WGS) entry which is preliminary data.</text>
</comment>
<organism evidence="2 3">
    <name type="scientific">Didymella glomerata</name>
    <dbReference type="NCBI Taxonomy" id="749621"/>
    <lineage>
        <taxon>Eukaryota</taxon>
        <taxon>Fungi</taxon>
        <taxon>Dikarya</taxon>
        <taxon>Ascomycota</taxon>
        <taxon>Pezizomycotina</taxon>
        <taxon>Dothideomycetes</taxon>
        <taxon>Pleosporomycetidae</taxon>
        <taxon>Pleosporales</taxon>
        <taxon>Pleosporineae</taxon>
        <taxon>Didymellaceae</taxon>
        <taxon>Didymella</taxon>
    </lineage>
</organism>
<evidence type="ECO:0000313" key="3">
    <source>
        <dbReference type="Proteomes" id="UP001140562"/>
    </source>
</evidence>
<dbReference type="OrthoDB" id="3784924at2759"/>
<dbReference type="EMBL" id="JAPEUV010000053">
    <property type="protein sequence ID" value="KAJ4336083.1"/>
    <property type="molecule type" value="Genomic_DNA"/>
</dbReference>
<feature type="signal peptide" evidence="1">
    <location>
        <begin position="1"/>
        <end position="19"/>
    </location>
</feature>
<evidence type="ECO:0000256" key="1">
    <source>
        <dbReference type="SAM" id="SignalP"/>
    </source>
</evidence>
<dbReference type="Proteomes" id="UP001140562">
    <property type="component" value="Unassembled WGS sequence"/>
</dbReference>
<proteinExistence type="predicted"/>
<name>A0A9W8WY23_9PLEO</name>
<evidence type="ECO:0000313" key="2">
    <source>
        <dbReference type="EMBL" id="KAJ4336083.1"/>
    </source>
</evidence>
<protein>
    <submittedName>
        <fullName evidence="2">Uncharacterized protein</fullName>
    </submittedName>
</protein>
<gene>
    <name evidence="2" type="ORF">N0V87_005663</name>
</gene>
<keyword evidence="3" id="KW-1185">Reference proteome</keyword>
<reference evidence="2" key="1">
    <citation type="submission" date="2022-10" db="EMBL/GenBank/DDBJ databases">
        <title>Tapping the CABI collections for fungal endophytes: first genome assemblies for Collariella, Neodidymelliopsis, Ascochyta clinopodiicola, Didymella pomorum, Didymosphaeria variabile, Neocosmospora piperis and Neocucurbitaria cava.</title>
        <authorList>
            <person name="Hill R."/>
        </authorList>
    </citation>
    <scope>NUCLEOTIDE SEQUENCE</scope>
    <source>
        <strain evidence="2">IMI 360193</strain>
    </source>
</reference>
<dbReference type="AlphaFoldDB" id="A0A9W8WY23"/>